<feature type="DNA-binding region" description="H-T-H motif" evidence="5">
    <location>
        <begin position="33"/>
        <end position="52"/>
    </location>
</feature>
<dbReference type="EMBL" id="CP092365">
    <property type="protein sequence ID" value="ULN52791.1"/>
    <property type="molecule type" value="Genomic_DNA"/>
</dbReference>
<keyword evidence="8" id="KW-1185">Reference proteome</keyword>
<dbReference type="Gene3D" id="1.10.357.10">
    <property type="entry name" value="Tetracycline Repressor, domain 2"/>
    <property type="match status" value="1"/>
</dbReference>
<dbReference type="InterPro" id="IPR036271">
    <property type="entry name" value="Tet_transcr_reg_TetR-rel_C_sf"/>
</dbReference>
<evidence type="ECO:0000259" key="6">
    <source>
        <dbReference type="PROSITE" id="PS50977"/>
    </source>
</evidence>
<evidence type="ECO:0000256" key="2">
    <source>
        <dbReference type="ARBA" id="ARBA00023015"/>
    </source>
</evidence>
<dbReference type="PANTHER" id="PTHR30055:SF229">
    <property type="entry name" value="HTH-TYPE TRANSCRIPTIONAL REPRESSOR RV1474C"/>
    <property type="match status" value="1"/>
</dbReference>
<dbReference type="Pfam" id="PF13977">
    <property type="entry name" value="TetR_C_6"/>
    <property type="match status" value="1"/>
</dbReference>
<dbReference type="PANTHER" id="PTHR30055">
    <property type="entry name" value="HTH-TYPE TRANSCRIPTIONAL REGULATOR RUTR"/>
    <property type="match status" value="1"/>
</dbReference>
<dbReference type="InterPro" id="IPR039538">
    <property type="entry name" value="BetI_C"/>
</dbReference>
<evidence type="ECO:0000256" key="3">
    <source>
        <dbReference type="ARBA" id="ARBA00023125"/>
    </source>
</evidence>
<keyword evidence="1" id="KW-0678">Repressor</keyword>
<dbReference type="Proteomes" id="UP001055200">
    <property type="component" value="Chromosome"/>
</dbReference>
<keyword evidence="4" id="KW-0804">Transcription</keyword>
<dbReference type="InterPro" id="IPR050109">
    <property type="entry name" value="HTH-type_TetR-like_transc_reg"/>
</dbReference>
<evidence type="ECO:0000256" key="5">
    <source>
        <dbReference type="PROSITE-ProRule" id="PRU00335"/>
    </source>
</evidence>
<proteinExistence type="predicted"/>
<evidence type="ECO:0000256" key="4">
    <source>
        <dbReference type="ARBA" id="ARBA00023163"/>
    </source>
</evidence>
<keyword evidence="3 5" id="KW-0238">DNA-binding</keyword>
<dbReference type="PROSITE" id="PS50977">
    <property type="entry name" value="HTH_TETR_2"/>
    <property type="match status" value="1"/>
</dbReference>
<keyword evidence="2" id="KW-0805">Transcription regulation</keyword>
<name>A0ABY3U2A5_9MYCO</name>
<feature type="domain" description="HTH tetR-type" evidence="6">
    <location>
        <begin position="10"/>
        <end position="70"/>
    </location>
</feature>
<dbReference type="PRINTS" id="PR00455">
    <property type="entry name" value="HTHTETR"/>
</dbReference>
<sequence length="215" mass="23212">MPRLTPERREARRAAIVAAARRCFSRDGFHQTSMPDIAAEAGLSAGASYRYFSSKEDIIIEIAGDAFATMFAPLDEHLVERGRAPTVADLVVGAIGPVGGETTRDAAGHPVSVDELLRCAVQAWAELLRHEELRRRAVAGSDRVRAQMAAALRRGQQAGTVPANLDPERATRVVMALVHGFILQRTAFGLDDTEGFAHDVRTVLTGLGRGTELDD</sequence>
<organism evidence="7 8">
    <name type="scientific">Mycolicibacillus parakoreensis</name>
    <dbReference type="NCBI Taxonomy" id="1069221"/>
    <lineage>
        <taxon>Bacteria</taxon>
        <taxon>Bacillati</taxon>
        <taxon>Actinomycetota</taxon>
        <taxon>Actinomycetes</taxon>
        <taxon>Mycobacteriales</taxon>
        <taxon>Mycobacteriaceae</taxon>
        <taxon>Mycolicibacillus</taxon>
    </lineage>
</organism>
<accession>A0ABY3U2A5</accession>
<evidence type="ECO:0000313" key="7">
    <source>
        <dbReference type="EMBL" id="ULN52791.1"/>
    </source>
</evidence>
<reference evidence="7" key="1">
    <citation type="submission" date="2022-08" db="EMBL/GenBank/DDBJ databases">
        <title>Complete genome sequence of 14 non-tuberculosis mycobacteria type-strains.</title>
        <authorList>
            <person name="Igarashi Y."/>
            <person name="Osugi A."/>
            <person name="Mitarai S."/>
        </authorList>
    </citation>
    <scope>NUCLEOTIDE SEQUENCE</scope>
    <source>
        <strain evidence="7">DSM 45575</strain>
    </source>
</reference>
<dbReference type="SUPFAM" id="SSF46689">
    <property type="entry name" value="Homeodomain-like"/>
    <property type="match status" value="1"/>
</dbReference>
<dbReference type="SUPFAM" id="SSF48498">
    <property type="entry name" value="Tetracyclin repressor-like, C-terminal domain"/>
    <property type="match status" value="1"/>
</dbReference>
<dbReference type="RefSeq" id="WP_240171062.1">
    <property type="nucleotide sequence ID" value="NZ_CP092365.1"/>
</dbReference>
<dbReference type="Pfam" id="PF00440">
    <property type="entry name" value="TetR_N"/>
    <property type="match status" value="1"/>
</dbReference>
<evidence type="ECO:0000256" key="1">
    <source>
        <dbReference type="ARBA" id="ARBA00022491"/>
    </source>
</evidence>
<dbReference type="InterPro" id="IPR001647">
    <property type="entry name" value="HTH_TetR"/>
</dbReference>
<protein>
    <submittedName>
        <fullName evidence="7">TetR/AcrR family transcriptional regulator</fullName>
    </submittedName>
</protein>
<dbReference type="InterPro" id="IPR009057">
    <property type="entry name" value="Homeodomain-like_sf"/>
</dbReference>
<evidence type="ECO:0000313" key="8">
    <source>
        <dbReference type="Proteomes" id="UP001055200"/>
    </source>
</evidence>
<gene>
    <name evidence="7" type="ORF">MIU77_18565</name>
</gene>